<evidence type="ECO:0000313" key="3">
    <source>
        <dbReference type="Proteomes" id="UP000324241"/>
    </source>
</evidence>
<comment type="caution">
    <text evidence="2">The sequence shown here is derived from an EMBL/GenBank/DDBJ whole genome shotgun (WGS) entry which is preliminary data.</text>
</comment>
<protein>
    <submittedName>
        <fullName evidence="2">Uncharacterized protein</fullName>
    </submittedName>
</protein>
<gene>
    <name evidence="2" type="ORF">ATNIH1004_006530</name>
</gene>
<evidence type="ECO:0000256" key="1">
    <source>
        <dbReference type="SAM" id="MobiDB-lite"/>
    </source>
</evidence>
<sequence length="185" mass="20581">MASLSYDKLACSPAIRAIAVRWRRRWRNAMLTCCFRGGMILRFTKFEQVLAQDLRDVLHPELAGTWNLHEDLHEVIPCRPIMTLRAHSSKRLCDGVAAGDNPRMPSTWAWWMRVLHTSAQAKYQELDPRFARLWLRTGLSELGDGVMEPAEESQSAAEPGPGIAGGVNDDHTGHPATDGHDPGGS</sequence>
<dbReference type="EMBL" id="QUQM01000004">
    <property type="protein sequence ID" value="KAA8647828.1"/>
    <property type="molecule type" value="Genomic_DNA"/>
</dbReference>
<name>A0A5M9MLE2_9EURO</name>
<feature type="compositionally biased region" description="Basic and acidic residues" evidence="1">
    <location>
        <begin position="168"/>
        <end position="185"/>
    </location>
</feature>
<accession>A0A5M9MLE2</accession>
<proteinExistence type="predicted"/>
<dbReference type="RefSeq" id="XP_033427189.1">
    <property type="nucleotide sequence ID" value="XM_033571157.1"/>
</dbReference>
<dbReference type="Proteomes" id="UP000324241">
    <property type="component" value="Unassembled WGS sequence"/>
</dbReference>
<evidence type="ECO:0000313" key="2">
    <source>
        <dbReference type="EMBL" id="KAA8647828.1"/>
    </source>
</evidence>
<feature type="region of interest" description="Disordered" evidence="1">
    <location>
        <begin position="147"/>
        <end position="185"/>
    </location>
</feature>
<organism evidence="2 3">
    <name type="scientific">Aspergillus tanneri</name>
    <dbReference type="NCBI Taxonomy" id="1220188"/>
    <lineage>
        <taxon>Eukaryota</taxon>
        <taxon>Fungi</taxon>
        <taxon>Dikarya</taxon>
        <taxon>Ascomycota</taxon>
        <taxon>Pezizomycotina</taxon>
        <taxon>Eurotiomycetes</taxon>
        <taxon>Eurotiomycetidae</taxon>
        <taxon>Eurotiales</taxon>
        <taxon>Aspergillaceae</taxon>
        <taxon>Aspergillus</taxon>
        <taxon>Aspergillus subgen. Circumdati</taxon>
    </lineage>
</organism>
<reference evidence="2 3" key="1">
    <citation type="submission" date="2019-08" db="EMBL/GenBank/DDBJ databases">
        <title>The genome sequence of a newly discovered highly antifungal drug resistant Aspergillus species, Aspergillus tanneri NIH 1004.</title>
        <authorList>
            <person name="Mounaud S."/>
            <person name="Singh I."/>
            <person name="Joardar V."/>
            <person name="Pakala S."/>
            <person name="Pakala S."/>
            <person name="Venepally P."/>
            <person name="Chung J.K."/>
            <person name="Losada L."/>
            <person name="Nierman W.C."/>
        </authorList>
    </citation>
    <scope>NUCLEOTIDE SEQUENCE [LARGE SCALE GENOMIC DNA]</scope>
    <source>
        <strain evidence="2 3">NIH1004</strain>
    </source>
</reference>
<dbReference type="GeneID" id="54329232"/>
<dbReference type="AlphaFoldDB" id="A0A5M9MLE2"/>